<feature type="chain" id="PRO_5043007720" description="Alpha-carbonic anhydrase domain-containing protein" evidence="3">
    <location>
        <begin position="21"/>
        <end position="454"/>
    </location>
</feature>
<dbReference type="PROSITE" id="PS51144">
    <property type="entry name" value="ALPHA_CA_2"/>
    <property type="match status" value="1"/>
</dbReference>
<evidence type="ECO:0000256" key="1">
    <source>
        <dbReference type="ARBA" id="ARBA00010718"/>
    </source>
</evidence>
<evidence type="ECO:0000259" key="4">
    <source>
        <dbReference type="PROSITE" id="PS51144"/>
    </source>
</evidence>
<dbReference type="CDD" id="cd00326">
    <property type="entry name" value="alpha_CA"/>
    <property type="match status" value="1"/>
</dbReference>
<gene>
    <name evidence="5" type="ORF">SNE40_020472</name>
</gene>
<dbReference type="Gene3D" id="3.10.200.10">
    <property type="entry name" value="Alpha carbonic anhydrase"/>
    <property type="match status" value="1"/>
</dbReference>
<dbReference type="Proteomes" id="UP001347796">
    <property type="component" value="Unassembled WGS sequence"/>
</dbReference>
<dbReference type="PANTHER" id="PTHR18952">
    <property type="entry name" value="CARBONIC ANHYDRASE"/>
    <property type="match status" value="1"/>
</dbReference>
<reference evidence="5 6" key="1">
    <citation type="submission" date="2024-01" db="EMBL/GenBank/DDBJ databases">
        <title>The genome of the rayed Mediterranean limpet Patella caerulea (Linnaeus, 1758).</title>
        <authorList>
            <person name="Anh-Thu Weber A."/>
            <person name="Halstead-Nussloch G."/>
        </authorList>
    </citation>
    <scope>NUCLEOTIDE SEQUENCE [LARGE SCALE GENOMIC DNA]</scope>
    <source>
        <strain evidence="5">AATW-2023a</strain>
        <tissue evidence="5">Whole specimen</tissue>
    </source>
</reference>
<proteinExistence type="inferred from homology"/>
<evidence type="ECO:0000256" key="3">
    <source>
        <dbReference type="SAM" id="SignalP"/>
    </source>
</evidence>
<dbReference type="EMBL" id="JAZGQO010000015">
    <property type="protein sequence ID" value="KAK6169410.1"/>
    <property type="molecule type" value="Genomic_DNA"/>
</dbReference>
<dbReference type="GO" id="GO:0008270">
    <property type="term" value="F:zinc ion binding"/>
    <property type="evidence" value="ECO:0007669"/>
    <property type="project" value="InterPro"/>
</dbReference>
<evidence type="ECO:0000256" key="2">
    <source>
        <dbReference type="SAM" id="MobiDB-lite"/>
    </source>
</evidence>
<dbReference type="PANTHER" id="PTHR18952:SF208">
    <property type="entry name" value="CARBONIC ANHYDRASE XA-RELATED"/>
    <property type="match status" value="1"/>
</dbReference>
<dbReference type="AlphaFoldDB" id="A0AAN8IYL5"/>
<dbReference type="GO" id="GO:0004089">
    <property type="term" value="F:carbonate dehydratase activity"/>
    <property type="evidence" value="ECO:0007669"/>
    <property type="project" value="InterPro"/>
</dbReference>
<dbReference type="SMART" id="SM01057">
    <property type="entry name" value="Carb_anhydrase"/>
    <property type="match status" value="1"/>
</dbReference>
<evidence type="ECO:0000313" key="5">
    <source>
        <dbReference type="EMBL" id="KAK6169410.1"/>
    </source>
</evidence>
<feature type="domain" description="Alpha-carbonic anhydrase" evidence="4">
    <location>
        <begin position="121"/>
        <end position="448"/>
    </location>
</feature>
<dbReference type="InterPro" id="IPR001148">
    <property type="entry name" value="CA_dom"/>
</dbReference>
<dbReference type="Pfam" id="PF00194">
    <property type="entry name" value="Carb_anhydrase"/>
    <property type="match status" value="2"/>
</dbReference>
<comment type="similarity">
    <text evidence="1">Belongs to the alpha-carbonic anhydrase family.</text>
</comment>
<keyword evidence="3" id="KW-0732">Signal</keyword>
<feature type="region of interest" description="Disordered" evidence="2">
    <location>
        <begin position="24"/>
        <end position="65"/>
    </location>
</feature>
<keyword evidence="6" id="KW-1185">Reference proteome</keyword>
<accession>A0AAN8IYL5</accession>
<sequence>MHVLRGITLVVLCLAAFAAARVAETGQEEPIDRRTQPSRPAYESERLGELRYSSGHPEHTAESDGQYYYTRKGSDQDADAAPEHMDEFLDQQDAEDAGLESESIGSPLVGNKLLCPDVGRTCFRYKRDSPLRPECWSGLDSSILVEGSRGQKFPLNSCCNLDGKFQSPIKIYFPPRIEKRRGTLNYDNDEVEGYLENNGVYYKYIVTSEKPTLRGTPNEDGLGYVLDSVHFHIGKRGDKRQTEHVIHGRSYSAEAHVVHHREDYPNLEEASAHPDGILVIAVMLKRKAEKSRAFNTLFSNFAEVRRYTAADFDNVCALENRRLANLELSGIVEEDGECLKANSNRQSDNCGILESGPGCGVHVTGIKLNPRSLLPRVPRYFTYEGGLTSPPCTEATLWLVAEKPKGITRSTLDLLYMMETRIRKTEIGDHGNLRPLQKRHGRTIRRIQYKKARL</sequence>
<name>A0AAN8IYL5_PATCE</name>
<protein>
    <recommendedName>
        <fullName evidence="4">Alpha-carbonic anhydrase domain-containing protein</fullName>
    </recommendedName>
</protein>
<dbReference type="GO" id="GO:0006730">
    <property type="term" value="P:one-carbon metabolic process"/>
    <property type="evidence" value="ECO:0007669"/>
    <property type="project" value="TreeGrafter"/>
</dbReference>
<dbReference type="InterPro" id="IPR023561">
    <property type="entry name" value="Carbonic_anhydrase_a-class"/>
</dbReference>
<feature type="signal peptide" evidence="3">
    <location>
        <begin position="1"/>
        <end position="20"/>
    </location>
</feature>
<evidence type="ECO:0000313" key="6">
    <source>
        <dbReference type="Proteomes" id="UP001347796"/>
    </source>
</evidence>
<organism evidence="5 6">
    <name type="scientific">Patella caerulea</name>
    <name type="common">Rayed Mediterranean limpet</name>
    <dbReference type="NCBI Taxonomy" id="87958"/>
    <lineage>
        <taxon>Eukaryota</taxon>
        <taxon>Metazoa</taxon>
        <taxon>Spiralia</taxon>
        <taxon>Lophotrochozoa</taxon>
        <taxon>Mollusca</taxon>
        <taxon>Gastropoda</taxon>
        <taxon>Patellogastropoda</taxon>
        <taxon>Patelloidea</taxon>
        <taxon>Patellidae</taxon>
        <taxon>Patella</taxon>
    </lineage>
</organism>
<dbReference type="SUPFAM" id="SSF51069">
    <property type="entry name" value="Carbonic anhydrase"/>
    <property type="match status" value="1"/>
</dbReference>
<dbReference type="InterPro" id="IPR036398">
    <property type="entry name" value="CA_dom_sf"/>
</dbReference>
<comment type="caution">
    <text evidence="5">The sequence shown here is derived from an EMBL/GenBank/DDBJ whole genome shotgun (WGS) entry which is preliminary data.</text>
</comment>